<keyword evidence="3" id="KW-1185">Reference proteome</keyword>
<dbReference type="Gene3D" id="3.90.320.10">
    <property type="match status" value="1"/>
</dbReference>
<sequence>MVFINLTWNDPNIKVLSRKPVEALVSDMLNPSKIDSASTRYGLKMETHAKDKYQELTNCIVKRVGVLVSKFQPWLCASLDGVVTDDGSISKIVEFKCPSSCEKKPIINTVDNSSNIKYLQLIDNKLQLKKTDLYYTQVQVQMYVSGMSVCDFFVYSPVEDGSFLIEVHRDEDFLKTVILKSEQFYFQHYLPALYATLTIEDSDKENNYNNCDNTDNLDSNEENDITMEKLSCTESDIENIFK</sequence>
<organism evidence="2 3">
    <name type="scientific">Cotesia congregata</name>
    <name type="common">Parasitoid wasp</name>
    <name type="synonym">Apanteles congregatus</name>
    <dbReference type="NCBI Taxonomy" id="51543"/>
    <lineage>
        <taxon>Eukaryota</taxon>
        <taxon>Metazoa</taxon>
        <taxon>Ecdysozoa</taxon>
        <taxon>Arthropoda</taxon>
        <taxon>Hexapoda</taxon>
        <taxon>Insecta</taxon>
        <taxon>Pterygota</taxon>
        <taxon>Neoptera</taxon>
        <taxon>Endopterygota</taxon>
        <taxon>Hymenoptera</taxon>
        <taxon>Apocrita</taxon>
        <taxon>Ichneumonoidea</taxon>
        <taxon>Braconidae</taxon>
        <taxon>Microgastrinae</taxon>
        <taxon>Cotesia</taxon>
    </lineage>
</organism>
<reference evidence="2" key="1">
    <citation type="submission" date="2021-04" db="EMBL/GenBank/DDBJ databases">
        <authorList>
            <person name="Chebbi M.A.C M."/>
        </authorList>
    </citation>
    <scope>NUCLEOTIDE SEQUENCE</scope>
</reference>
<dbReference type="PANTHER" id="PTHR46609:SF8">
    <property type="entry name" value="YQAJ VIRAL RECOMBINASE DOMAIN-CONTAINING PROTEIN"/>
    <property type="match status" value="1"/>
</dbReference>
<dbReference type="GO" id="GO:0006281">
    <property type="term" value="P:DNA repair"/>
    <property type="evidence" value="ECO:0007669"/>
    <property type="project" value="UniProtKB-ARBA"/>
</dbReference>
<dbReference type="PANTHER" id="PTHR46609">
    <property type="entry name" value="EXONUCLEASE, PHAGE-TYPE/RECB, C-TERMINAL DOMAIN-CONTAINING PROTEIN"/>
    <property type="match status" value="1"/>
</dbReference>
<dbReference type="SUPFAM" id="SSF52980">
    <property type="entry name" value="Restriction endonuclease-like"/>
    <property type="match status" value="1"/>
</dbReference>
<dbReference type="CDD" id="cd22343">
    <property type="entry name" value="PDDEXK_lambda_exonuclease-like"/>
    <property type="match status" value="1"/>
</dbReference>
<dbReference type="AlphaFoldDB" id="A0A8J2H7T9"/>
<dbReference type="InterPro" id="IPR051703">
    <property type="entry name" value="NF-kappa-B_Signaling_Reg"/>
</dbReference>
<name>A0A8J2H7T9_COTCN</name>
<gene>
    <name evidence="2" type="ORF">HICCMSTLAB_LOCUS3724</name>
</gene>
<dbReference type="Proteomes" id="UP000786811">
    <property type="component" value="Unassembled WGS sequence"/>
</dbReference>
<dbReference type="InterPro" id="IPR011604">
    <property type="entry name" value="PDDEXK-like_dom_sf"/>
</dbReference>
<evidence type="ECO:0000259" key="1">
    <source>
        <dbReference type="Pfam" id="PF09588"/>
    </source>
</evidence>
<comment type="caution">
    <text evidence="2">The sequence shown here is derived from an EMBL/GenBank/DDBJ whole genome shotgun (WGS) entry which is preliminary data.</text>
</comment>
<protein>
    <recommendedName>
        <fullName evidence="1">YqaJ viral recombinase domain-containing protein</fullName>
    </recommendedName>
</protein>
<evidence type="ECO:0000313" key="3">
    <source>
        <dbReference type="Proteomes" id="UP000786811"/>
    </source>
</evidence>
<dbReference type="OrthoDB" id="8192504at2759"/>
<dbReference type="EMBL" id="CAJNRD030001118">
    <property type="protein sequence ID" value="CAG5083074.1"/>
    <property type="molecule type" value="Genomic_DNA"/>
</dbReference>
<dbReference type="InterPro" id="IPR019080">
    <property type="entry name" value="YqaJ_viral_recombinase"/>
</dbReference>
<feature type="domain" description="YqaJ viral recombinase" evidence="1">
    <location>
        <begin position="32"/>
        <end position="147"/>
    </location>
</feature>
<evidence type="ECO:0000313" key="2">
    <source>
        <dbReference type="EMBL" id="CAG5083074.1"/>
    </source>
</evidence>
<proteinExistence type="predicted"/>
<accession>A0A8J2H7T9</accession>
<dbReference type="Pfam" id="PF09588">
    <property type="entry name" value="YqaJ"/>
    <property type="match status" value="1"/>
</dbReference>
<dbReference type="InterPro" id="IPR011335">
    <property type="entry name" value="Restrct_endonuc-II-like"/>
</dbReference>